<dbReference type="Proteomes" id="UP000606499">
    <property type="component" value="Unassembled WGS sequence"/>
</dbReference>
<dbReference type="GO" id="GO:0006260">
    <property type="term" value="P:DNA replication"/>
    <property type="evidence" value="ECO:0007669"/>
    <property type="project" value="InterPro"/>
</dbReference>
<dbReference type="GO" id="GO:0009295">
    <property type="term" value="C:nucleoid"/>
    <property type="evidence" value="ECO:0007669"/>
    <property type="project" value="TreeGrafter"/>
</dbReference>
<dbReference type="InterPro" id="IPR041033">
    <property type="entry name" value="SpaA_PFL_dom_1"/>
</dbReference>
<name>A0A923LVQ6_9FIRM</name>
<dbReference type="GO" id="GO:0003697">
    <property type="term" value="F:single-stranded DNA binding"/>
    <property type="evidence" value="ECO:0007669"/>
    <property type="project" value="UniProtKB-UniRule"/>
</dbReference>
<protein>
    <recommendedName>
        <fullName evidence="2 3">Single-stranded DNA-binding protein</fullName>
        <shortName evidence="2">SSB</shortName>
    </recommendedName>
</protein>
<keyword evidence="7" id="KW-1185">Reference proteome</keyword>
<feature type="compositionally biased region" description="Low complexity" evidence="4">
    <location>
        <begin position="215"/>
        <end position="227"/>
    </location>
</feature>
<dbReference type="Pfam" id="PF00436">
    <property type="entry name" value="SSB"/>
    <property type="match status" value="1"/>
</dbReference>
<dbReference type="PANTHER" id="PTHR10302">
    <property type="entry name" value="SINGLE-STRANDED DNA-BINDING PROTEIN"/>
    <property type="match status" value="1"/>
</dbReference>
<evidence type="ECO:0000256" key="2">
    <source>
        <dbReference type="HAMAP-Rule" id="MF_00984"/>
    </source>
</evidence>
<dbReference type="InterPro" id="IPR013783">
    <property type="entry name" value="Ig-like_fold"/>
</dbReference>
<keyword evidence="1 2" id="KW-0238">DNA-binding</keyword>
<dbReference type="AlphaFoldDB" id="A0A923LVQ6"/>
<organism evidence="6 7">
    <name type="scientific">Agathobaculum faecis</name>
    <dbReference type="NCBI Taxonomy" id="2763013"/>
    <lineage>
        <taxon>Bacteria</taxon>
        <taxon>Bacillati</taxon>
        <taxon>Bacillota</taxon>
        <taxon>Clostridia</taxon>
        <taxon>Eubacteriales</taxon>
        <taxon>Butyricicoccaceae</taxon>
        <taxon>Agathobaculum</taxon>
    </lineage>
</organism>
<comment type="caution">
    <text evidence="2">Lacks conserved residue(s) required for the propagation of feature annotation.</text>
</comment>
<dbReference type="InterPro" id="IPR011344">
    <property type="entry name" value="ssDNA-bd"/>
</dbReference>
<dbReference type="CDD" id="cd04496">
    <property type="entry name" value="SSB_OBF"/>
    <property type="match status" value="1"/>
</dbReference>
<accession>A0A923LVQ6</accession>
<evidence type="ECO:0000256" key="1">
    <source>
        <dbReference type="ARBA" id="ARBA00023125"/>
    </source>
</evidence>
<evidence type="ECO:0000313" key="6">
    <source>
        <dbReference type="EMBL" id="MBC5726233.1"/>
    </source>
</evidence>
<dbReference type="Pfam" id="PF17802">
    <property type="entry name" value="SpaA"/>
    <property type="match status" value="1"/>
</dbReference>
<dbReference type="HAMAP" id="MF_00984">
    <property type="entry name" value="SSB"/>
    <property type="match status" value="1"/>
</dbReference>
<dbReference type="EMBL" id="JACOPL010000012">
    <property type="protein sequence ID" value="MBC5726233.1"/>
    <property type="molecule type" value="Genomic_DNA"/>
</dbReference>
<dbReference type="SUPFAM" id="SSF50249">
    <property type="entry name" value="Nucleic acid-binding proteins"/>
    <property type="match status" value="1"/>
</dbReference>
<proteinExistence type="inferred from homology"/>
<dbReference type="NCBIfam" id="TIGR00621">
    <property type="entry name" value="ssb"/>
    <property type="match status" value="1"/>
</dbReference>
<dbReference type="RefSeq" id="WP_054327891.1">
    <property type="nucleotide sequence ID" value="NZ_JACOPL010000012.1"/>
</dbReference>
<dbReference type="PANTHER" id="PTHR10302:SF0">
    <property type="entry name" value="SINGLE-STRANDED DNA-BINDING PROTEIN, MITOCHONDRIAL"/>
    <property type="match status" value="1"/>
</dbReference>
<feature type="compositionally biased region" description="Acidic residues" evidence="4">
    <location>
        <begin position="234"/>
        <end position="243"/>
    </location>
</feature>
<reference evidence="6" key="1">
    <citation type="submission" date="2020-08" db="EMBL/GenBank/DDBJ databases">
        <title>Genome public.</title>
        <authorList>
            <person name="Liu C."/>
            <person name="Sun Q."/>
        </authorList>
    </citation>
    <scope>NUCLEOTIDE SEQUENCE</scope>
    <source>
        <strain evidence="6">NSJ-28</strain>
    </source>
</reference>
<evidence type="ECO:0000256" key="3">
    <source>
        <dbReference type="RuleBase" id="RU000524"/>
    </source>
</evidence>
<comment type="subunit">
    <text evidence="2">Homotetramer.</text>
</comment>
<dbReference type="PROSITE" id="PS50935">
    <property type="entry name" value="SSB"/>
    <property type="match status" value="1"/>
</dbReference>
<evidence type="ECO:0000259" key="5">
    <source>
        <dbReference type="Pfam" id="PF17802"/>
    </source>
</evidence>
<evidence type="ECO:0000313" key="7">
    <source>
        <dbReference type="Proteomes" id="UP000606499"/>
    </source>
</evidence>
<dbReference type="InterPro" id="IPR012340">
    <property type="entry name" value="NA-bd_OB-fold"/>
</dbReference>
<comment type="caution">
    <text evidence="6">The sequence shown here is derived from an EMBL/GenBank/DDBJ whole genome shotgun (WGS) entry which is preliminary data.</text>
</comment>
<dbReference type="InterPro" id="IPR000424">
    <property type="entry name" value="Primosome_PriB/ssb"/>
</dbReference>
<dbReference type="Gene3D" id="2.60.40.10">
    <property type="entry name" value="Immunoglobulins"/>
    <property type="match status" value="1"/>
</dbReference>
<dbReference type="Gene3D" id="2.40.50.140">
    <property type="entry name" value="Nucleic acid-binding proteins"/>
    <property type="match status" value="1"/>
</dbReference>
<gene>
    <name evidence="6" type="primary">ssb</name>
    <name evidence="6" type="ORF">H8S45_12300</name>
</gene>
<evidence type="ECO:0000256" key="4">
    <source>
        <dbReference type="SAM" id="MobiDB-lite"/>
    </source>
</evidence>
<feature type="region of interest" description="Disordered" evidence="4">
    <location>
        <begin position="213"/>
        <end position="243"/>
    </location>
</feature>
<feature type="domain" description="SpaA-like prealbumin fold" evidence="5">
    <location>
        <begin position="126"/>
        <end position="200"/>
    </location>
</feature>
<sequence length="243" mass="26049">MSNAISINNTVLMGRLTRDPELRYVSGDIPVCFFKLAVARQTSGEEKTDFIPCVAWREKAKFVSQWFSKGTLAVVIGQVTSRIWADDQGSNHIAFEILCDQIQFGETKRQRLDRESADKQGDAARGSLQILALDAETGMLLSGAAYDLYRADGTPVQRNMAGTDSGAHIVGLPAGEYTITEVAVPAHYAPAARSVTASIRPGEDCVIKIPHTTQAAPPAAEPAPAAAYSIPEGISDDDTDSPI</sequence>